<reference evidence="1" key="1">
    <citation type="submission" date="2021-06" db="EMBL/GenBank/DDBJ databases">
        <authorList>
            <person name="Kallberg Y."/>
            <person name="Tangrot J."/>
            <person name="Rosling A."/>
        </authorList>
    </citation>
    <scope>NUCLEOTIDE SEQUENCE</scope>
    <source>
        <strain evidence="1">UK204</strain>
    </source>
</reference>
<dbReference type="AlphaFoldDB" id="A0A9N8ZMR1"/>
<protein>
    <submittedName>
        <fullName evidence="1">7683_t:CDS:1</fullName>
    </submittedName>
</protein>
<dbReference type="InterPro" id="IPR032675">
    <property type="entry name" value="LRR_dom_sf"/>
</dbReference>
<evidence type="ECO:0000313" key="2">
    <source>
        <dbReference type="Proteomes" id="UP000789570"/>
    </source>
</evidence>
<keyword evidence="2" id="KW-1185">Reference proteome</keyword>
<dbReference type="SUPFAM" id="SSF52047">
    <property type="entry name" value="RNI-like"/>
    <property type="match status" value="1"/>
</dbReference>
<organism evidence="1 2">
    <name type="scientific">Funneliformis caledonium</name>
    <dbReference type="NCBI Taxonomy" id="1117310"/>
    <lineage>
        <taxon>Eukaryota</taxon>
        <taxon>Fungi</taxon>
        <taxon>Fungi incertae sedis</taxon>
        <taxon>Mucoromycota</taxon>
        <taxon>Glomeromycotina</taxon>
        <taxon>Glomeromycetes</taxon>
        <taxon>Glomerales</taxon>
        <taxon>Glomeraceae</taxon>
        <taxon>Funneliformis</taxon>
    </lineage>
</organism>
<evidence type="ECO:0000313" key="1">
    <source>
        <dbReference type="EMBL" id="CAG8501110.1"/>
    </source>
</evidence>
<dbReference type="OrthoDB" id="2357208at2759"/>
<proteinExistence type="predicted"/>
<dbReference type="EMBL" id="CAJVPQ010000668">
    <property type="protein sequence ID" value="CAG8501110.1"/>
    <property type="molecule type" value="Genomic_DNA"/>
</dbReference>
<sequence length="465" mass="54424">MSRSTPEIIENIYEYIGTDYVTLRNMVLVNRNWCKVGIPYLWKAPFSIDKTNSIKQVQIISTYLSFLNDKEHKFFPVQKRTCLFNYPIYLRELEIENLSVIKTTYNDPSLIDELLIELLNSPETKNSLKNLKSLICGSLVTGNVLTSLTSMCHNITKVESKSTKDSTFKKLTALIQNQISLRKFTLEDTKSDTTTTIVNLERHINSLLCVNLKDIIIYRHASIKSLVKCINLEKLHLEIYFHNFRGVNNKEILKPLLDAQFFHLKDFNLTLLGEKTHDDLVLYDILEVVLRNCDENLERLTLGINFNINSEIFRIVSQLCPNLTTLKLFIQEDEDLSDLLILLPNLTNLKTLIMTKKPWIEDVLNVYNNPIFKQISFVLPSTVNILIIDGILTFEFMQNFIRLFRGYIKEFEYNIFANNYDEEIEAHKNLLRNYGDMLINNEKAIKIDISSNYYRHKMVFRAYYF</sequence>
<accession>A0A9N8ZMR1</accession>
<comment type="caution">
    <text evidence="1">The sequence shown here is derived from an EMBL/GenBank/DDBJ whole genome shotgun (WGS) entry which is preliminary data.</text>
</comment>
<dbReference type="Proteomes" id="UP000789570">
    <property type="component" value="Unassembled WGS sequence"/>
</dbReference>
<name>A0A9N8ZMR1_9GLOM</name>
<gene>
    <name evidence="1" type="ORF">FCALED_LOCUS3709</name>
</gene>
<dbReference type="Gene3D" id="3.80.10.10">
    <property type="entry name" value="Ribonuclease Inhibitor"/>
    <property type="match status" value="1"/>
</dbReference>